<dbReference type="PROSITE" id="PS50071">
    <property type="entry name" value="HOMEOBOX_2"/>
    <property type="match status" value="1"/>
</dbReference>
<feature type="DNA-binding region" description="Homeobox" evidence="8">
    <location>
        <begin position="70"/>
        <end position="129"/>
    </location>
</feature>
<comment type="function">
    <text evidence="10">Transcription factor.</text>
</comment>
<feature type="coiled-coil region" evidence="11">
    <location>
        <begin position="127"/>
        <end position="164"/>
    </location>
</feature>
<dbReference type="OrthoDB" id="6159439at2759"/>
<evidence type="ECO:0000256" key="1">
    <source>
        <dbReference type="ARBA" id="ARBA00004123"/>
    </source>
</evidence>
<evidence type="ECO:0000256" key="6">
    <source>
        <dbReference type="ARBA" id="ARBA00023242"/>
    </source>
</evidence>
<dbReference type="Pfam" id="PF00046">
    <property type="entry name" value="Homeodomain"/>
    <property type="match status" value="1"/>
</dbReference>
<evidence type="ECO:0000256" key="5">
    <source>
        <dbReference type="ARBA" id="ARBA00023163"/>
    </source>
</evidence>
<reference evidence="13 14" key="1">
    <citation type="journal article" date="2020" name="bioRxiv">
        <title>Sequence and annotation of 42 cannabis genomes reveals extensive copy number variation in cannabinoid synthesis and pathogen resistance genes.</title>
        <authorList>
            <person name="Mckernan K.J."/>
            <person name="Helbert Y."/>
            <person name="Kane L.T."/>
            <person name="Ebling H."/>
            <person name="Zhang L."/>
            <person name="Liu B."/>
            <person name="Eaton Z."/>
            <person name="Mclaughlin S."/>
            <person name="Kingan S."/>
            <person name="Baybayan P."/>
            <person name="Concepcion G."/>
            <person name="Jordan M."/>
            <person name="Riva A."/>
            <person name="Barbazuk W."/>
            <person name="Harkins T."/>
        </authorList>
    </citation>
    <scope>NUCLEOTIDE SEQUENCE [LARGE SCALE GENOMIC DNA]</scope>
    <source>
        <strain evidence="14">cv. Jamaican Lion 4</strain>
        <tissue evidence="13">Leaf</tissue>
    </source>
</reference>
<dbReference type="EMBL" id="JAATIP010000041">
    <property type="protein sequence ID" value="KAF4386916.1"/>
    <property type="molecule type" value="Genomic_DNA"/>
</dbReference>
<keyword evidence="11" id="KW-0175">Coiled coil</keyword>
<dbReference type="InterPro" id="IPR017970">
    <property type="entry name" value="Homeobox_CS"/>
</dbReference>
<comment type="subcellular location">
    <subcellularLocation>
        <location evidence="1 8 9">Nucleus</location>
    </subcellularLocation>
</comment>
<evidence type="ECO:0000256" key="10">
    <source>
        <dbReference type="RuleBase" id="RU369038"/>
    </source>
</evidence>
<dbReference type="PRINTS" id="PR00031">
    <property type="entry name" value="HTHREPRESSR"/>
</dbReference>
<sequence length="247" mass="28809">MDWNGNTRHTSVSRTESSYGNPFHNDYDSYYHGGMEVKHDQAILSAETAQGLNSGRPSIERDMISRSSFQEKKKRTLTNNQLELLERSFQEGIKLEPDRKMKLSRELGLEPRQIAVWFQNRRARWKARQIERSYEALKHDFDHMSKEKQKLQEEVIKLKRILRENGSNKQVVGGNITSMIISGEEMAESSTGEALIIRSSNNKSQGTNNNYHHRHQQNHVMAYHHCNHVFNIDEYSTVSPPYWGFFP</sequence>
<dbReference type="PROSITE" id="PS00027">
    <property type="entry name" value="HOMEOBOX_1"/>
    <property type="match status" value="1"/>
</dbReference>
<comment type="similarity">
    <text evidence="7 10">Belongs to the HD-ZIP homeobox family. Class I subfamily.</text>
</comment>
<dbReference type="PANTHER" id="PTHR24326:SF591">
    <property type="entry name" value="HOMEOBOX-LEUCINE ZIPPER PROTEIN ATHB-51-RELATED"/>
    <property type="match status" value="1"/>
</dbReference>
<dbReference type="CDD" id="cd00086">
    <property type="entry name" value="homeodomain"/>
    <property type="match status" value="1"/>
</dbReference>
<evidence type="ECO:0000256" key="2">
    <source>
        <dbReference type="ARBA" id="ARBA00023015"/>
    </source>
</evidence>
<dbReference type="AlphaFoldDB" id="A0A7J6GVG4"/>
<dbReference type="GO" id="GO:0043565">
    <property type="term" value="F:sequence-specific DNA binding"/>
    <property type="evidence" value="ECO:0007669"/>
    <property type="project" value="InterPro"/>
</dbReference>
<evidence type="ECO:0000256" key="4">
    <source>
        <dbReference type="ARBA" id="ARBA00023155"/>
    </source>
</evidence>
<dbReference type="InterPro" id="IPR003106">
    <property type="entry name" value="Leu_zip_homeo"/>
</dbReference>
<dbReference type="Gene3D" id="1.10.10.60">
    <property type="entry name" value="Homeodomain-like"/>
    <property type="match status" value="1"/>
</dbReference>
<keyword evidence="3 8" id="KW-0238">DNA-binding</keyword>
<evidence type="ECO:0000256" key="8">
    <source>
        <dbReference type="PROSITE-ProRule" id="PRU00108"/>
    </source>
</evidence>
<evidence type="ECO:0000256" key="11">
    <source>
        <dbReference type="SAM" id="Coils"/>
    </source>
</evidence>
<organism evidence="13 14">
    <name type="scientific">Cannabis sativa</name>
    <name type="common">Hemp</name>
    <name type="synonym">Marijuana</name>
    <dbReference type="NCBI Taxonomy" id="3483"/>
    <lineage>
        <taxon>Eukaryota</taxon>
        <taxon>Viridiplantae</taxon>
        <taxon>Streptophyta</taxon>
        <taxon>Embryophyta</taxon>
        <taxon>Tracheophyta</taxon>
        <taxon>Spermatophyta</taxon>
        <taxon>Magnoliopsida</taxon>
        <taxon>eudicotyledons</taxon>
        <taxon>Gunneridae</taxon>
        <taxon>Pentapetalae</taxon>
        <taxon>rosids</taxon>
        <taxon>fabids</taxon>
        <taxon>Rosales</taxon>
        <taxon>Cannabaceae</taxon>
        <taxon>Cannabis</taxon>
    </lineage>
</organism>
<dbReference type="Pfam" id="PF02183">
    <property type="entry name" value="HALZ"/>
    <property type="match status" value="1"/>
</dbReference>
<keyword evidence="4 8" id="KW-0371">Homeobox</keyword>
<evidence type="ECO:0000256" key="9">
    <source>
        <dbReference type="RuleBase" id="RU000682"/>
    </source>
</evidence>
<keyword evidence="5 10" id="KW-0804">Transcription</keyword>
<accession>A0A7J6GVG4</accession>
<dbReference type="SMART" id="SM00389">
    <property type="entry name" value="HOX"/>
    <property type="match status" value="1"/>
</dbReference>
<comment type="caution">
    <text evidence="13">The sequence shown here is derived from an EMBL/GenBank/DDBJ whole genome shotgun (WGS) entry which is preliminary data.</text>
</comment>
<dbReference type="GO" id="GO:0045893">
    <property type="term" value="P:positive regulation of DNA-templated transcription"/>
    <property type="evidence" value="ECO:0007669"/>
    <property type="project" value="TreeGrafter"/>
</dbReference>
<dbReference type="Proteomes" id="UP000525078">
    <property type="component" value="Unassembled WGS sequence"/>
</dbReference>
<dbReference type="PANTHER" id="PTHR24326">
    <property type="entry name" value="HOMEOBOX-LEUCINE ZIPPER PROTEIN"/>
    <property type="match status" value="1"/>
</dbReference>
<evidence type="ECO:0000259" key="12">
    <source>
        <dbReference type="PROSITE" id="PS50071"/>
    </source>
</evidence>
<evidence type="ECO:0000256" key="7">
    <source>
        <dbReference type="ARBA" id="ARBA00025748"/>
    </source>
</evidence>
<dbReference type="InterPro" id="IPR045224">
    <property type="entry name" value="HDZip_class_I_plant"/>
</dbReference>
<evidence type="ECO:0000313" key="13">
    <source>
        <dbReference type="EMBL" id="KAF4386916.1"/>
    </source>
</evidence>
<proteinExistence type="inferred from homology"/>
<evidence type="ECO:0000313" key="14">
    <source>
        <dbReference type="Proteomes" id="UP000525078"/>
    </source>
</evidence>
<protein>
    <recommendedName>
        <fullName evidence="10">Homeobox-leucine zipper protein</fullName>
    </recommendedName>
    <alternativeName>
        <fullName evidence="10">HD-ZIP protein</fullName>
    </alternativeName>
    <alternativeName>
        <fullName evidence="10">Homeodomain transcription factor</fullName>
    </alternativeName>
</protein>
<keyword evidence="2 10" id="KW-0805">Transcription regulation</keyword>
<feature type="domain" description="Homeobox" evidence="12">
    <location>
        <begin position="68"/>
        <end position="128"/>
    </location>
</feature>
<evidence type="ECO:0000256" key="3">
    <source>
        <dbReference type="ARBA" id="ARBA00023125"/>
    </source>
</evidence>
<dbReference type="InterPro" id="IPR009057">
    <property type="entry name" value="Homeodomain-like_sf"/>
</dbReference>
<dbReference type="GO" id="GO:0005634">
    <property type="term" value="C:nucleus"/>
    <property type="evidence" value="ECO:0007669"/>
    <property type="project" value="UniProtKB-SubCell"/>
</dbReference>
<dbReference type="GO" id="GO:0000981">
    <property type="term" value="F:DNA-binding transcription factor activity, RNA polymerase II-specific"/>
    <property type="evidence" value="ECO:0007669"/>
    <property type="project" value="UniProtKB-UniRule"/>
</dbReference>
<dbReference type="InterPro" id="IPR000047">
    <property type="entry name" value="HTH_motif"/>
</dbReference>
<gene>
    <name evidence="13" type="ORF">F8388_006871</name>
</gene>
<dbReference type="InterPro" id="IPR001356">
    <property type="entry name" value="HD"/>
</dbReference>
<dbReference type="SUPFAM" id="SSF46689">
    <property type="entry name" value="Homeodomain-like"/>
    <property type="match status" value="1"/>
</dbReference>
<keyword evidence="6 8" id="KW-0539">Nucleus</keyword>
<name>A0A7J6GVG4_CANSA</name>